<proteinExistence type="predicted"/>
<evidence type="ECO:0000313" key="6">
    <source>
        <dbReference type="EMBL" id="CAB4940869.1"/>
    </source>
</evidence>
<dbReference type="EMBL" id="CAFBMH010000231">
    <property type="protein sequence ID" value="CAB4940869.1"/>
    <property type="molecule type" value="Genomic_DNA"/>
</dbReference>
<dbReference type="PANTHER" id="PTHR43861">
    <property type="entry name" value="TRANS-ACONITATE 2-METHYLTRANSFERASE-RELATED"/>
    <property type="match status" value="1"/>
</dbReference>
<evidence type="ECO:0000256" key="2">
    <source>
        <dbReference type="ARBA" id="ARBA00022679"/>
    </source>
</evidence>
<feature type="domain" description="Methyltransferase" evidence="3">
    <location>
        <begin position="57"/>
        <end position="148"/>
    </location>
</feature>
<dbReference type="InterPro" id="IPR029063">
    <property type="entry name" value="SAM-dependent_MTases_sf"/>
</dbReference>
<dbReference type="EMBL" id="CAEZYR010000033">
    <property type="protein sequence ID" value="CAB4740383.1"/>
    <property type="molecule type" value="Genomic_DNA"/>
</dbReference>
<sequence length="291" mass="30489">MRSVDRENSGANADQAKYWAEHGGPSWVRDEVVYDMMLAPFNHLLVEALAARPGERVLDVGCGFGSTALAVAAAGASVHGVDISPPMVRRAEERSAAALVGATFTVGDAQEDSLGGPYDAVTSRFGVMFFADPIRAFRNVAQATRHGGRLVFVCWQPLDRNPWMSAASDVLKALLEDPTPPPPASVGPFAFGDTAYLDHVLTNAGWNSISIAAAETPIRMGGNDGVAGAVDHALSSSAARALLSTGDDTLQARAAVILEERFQALSINGQVSFPAAAWLVSAALGGRTQDT</sequence>
<keyword evidence="2" id="KW-0808">Transferase</keyword>
<dbReference type="GO" id="GO:0032259">
    <property type="term" value="P:methylation"/>
    <property type="evidence" value="ECO:0007669"/>
    <property type="project" value="UniProtKB-KW"/>
</dbReference>
<evidence type="ECO:0000313" key="4">
    <source>
        <dbReference type="EMBL" id="CAB4740383.1"/>
    </source>
</evidence>
<reference evidence="6" key="1">
    <citation type="submission" date="2020-05" db="EMBL/GenBank/DDBJ databases">
        <authorList>
            <person name="Chiriac C."/>
            <person name="Salcher M."/>
            <person name="Ghai R."/>
            <person name="Kavagutti S V."/>
        </authorList>
    </citation>
    <scope>NUCLEOTIDE SEQUENCE</scope>
</reference>
<dbReference type="SUPFAM" id="SSF53335">
    <property type="entry name" value="S-adenosyl-L-methionine-dependent methyltransferases"/>
    <property type="match status" value="1"/>
</dbReference>
<dbReference type="CDD" id="cd02440">
    <property type="entry name" value="AdoMet_MTases"/>
    <property type="match status" value="1"/>
</dbReference>
<evidence type="ECO:0000313" key="5">
    <source>
        <dbReference type="EMBL" id="CAB4836857.1"/>
    </source>
</evidence>
<protein>
    <submittedName>
        <fullName evidence="6">Unannotated protein</fullName>
    </submittedName>
</protein>
<organism evidence="6">
    <name type="scientific">freshwater metagenome</name>
    <dbReference type="NCBI Taxonomy" id="449393"/>
    <lineage>
        <taxon>unclassified sequences</taxon>
        <taxon>metagenomes</taxon>
        <taxon>ecological metagenomes</taxon>
    </lineage>
</organism>
<dbReference type="Pfam" id="PF13649">
    <property type="entry name" value="Methyltransf_25"/>
    <property type="match status" value="1"/>
</dbReference>
<dbReference type="InterPro" id="IPR041698">
    <property type="entry name" value="Methyltransf_25"/>
</dbReference>
<evidence type="ECO:0000256" key="1">
    <source>
        <dbReference type="ARBA" id="ARBA00022603"/>
    </source>
</evidence>
<dbReference type="PANTHER" id="PTHR43861:SF1">
    <property type="entry name" value="TRANS-ACONITATE 2-METHYLTRANSFERASE"/>
    <property type="match status" value="1"/>
</dbReference>
<evidence type="ECO:0000313" key="7">
    <source>
        <dbReference type="EMBL" id="CAB4982129.1"/>
    </source>
</evidence>
<keyword evidence="1" id="KW-0489">Methyltransferase</keyword>
<dbReference type="GO" id="GO:0008168">
    <property type="term" value="F:methyltransferase activity"/>
    <property type="evidence" value="ECO:0007669"/>
    <property type="project" value="UniProtKB-KW"/>
</dbReference>
<accession>A0A6J7JD34</accession>
<dbReference type="AlphaFoldDB" id="A0A6J7JD34"/>
<dbReference type="EMBL" id="CAFABA010000249">
    <property type="protein sequence ID" value="CAB4836857.1"/>
    <property type="molecule type" value="Genomic_DNA"/>
</dbReference>
<gene>
    <name evidence="4" type="ORF">UFOPK2754_01120</name>
    <name evidence="5" type="ORF">UFOPK3139_03302</name>
    <name evidence="6" type="ORF">UFOPK3543_03243</name>
    <name evidence="7" type="ORF">UFOPK3967_00425</name>
</gene>
<dbReference type="Gene3D" id="3.40.50.150">
    <property type="entry name" value="Vaccinia Virus protein VP39"/>
    <property type="match status" value="1"/>
</dbReference>
<evidence type="ECO:0000259" key="3">
    <source>
        <dbReference type="Pfam" id="PF13649"/>
    </source>
</evidence>
<dbReference type="EMBL" id="CAFBOS010000016">
    <property type="protein sequence ID" value="CAB4982129.1"/>
    <property type="molecule type" value="Genomic_DNA"/>
</dbReference>
<name>A0A6J7JD34_9ZZZZ</name>